<proteinExistence type="predicted"/>
<reference evidence="2 3" key="1">
    <citation type="submission" date="2019-01" db="EMBL/GenBank/DDBJ databases">
        <title>Genome Assembly of Collichthys lucidus.</title>
        <authorList>
            <person name="Cai M."/>
            <person name="Xiao S."/>
        </authorList>
    </citation>
    <scope>NUCLEOTIDE SEQUENCE [LARGE SCALE GENOMIC DNA]</scope>
    <source>
        <strain evidence="2">JT15FE1705JMU</strain>
        <tissue evidence="2">Muscle</tissue>
    </source>
</reference>
<protein>
    <submittedName>
        <fullName evidence="2">Uncharacterized protein</fullName>
    </submittedName>
</protein>
<evidence type="ECO:0000256" key="1">
    <source>
        <dbReference type="SAM" id="MobiDB-lite"/>
    </source>
</evidence>
<feature type="compositionally biased region" description="Basic and acidic residues" evidence="1">
    <location>
        <begin position="732"/>
        <end position="741"/>
    </location>
</feature>
<feature type="region of interest" description="Disordered" evidence="1">
    <location>
        <begin position="732"/>
        <end position="764"/>
    </location>
</feature>
<feature type="compositionally biased region" description="Polar residues" evidence="1">
    <location>
        <begin position="438"/>
        <end position="447"/>
    </location>
</feature>
<dbReference type="EMBL" id="CM014086">
    <property type="protein sequence ID" value="TKS75721.1"/>
    <property type="molecule type" value="Genomic_DNA"/>
</dbReference>
<accession>A0A4U5UMX3</accession>
<feature type="region of interest" description="Disordered" evidence="1">
    <location>
        <begin position="422"/>
        <end position="456"/>
    </location>
</feature>
<dbReference type="AlphaFoldDB" id="A0A4U5UMX3"/>
<name>A0A4U5UMX3_COLLU</name>
<sequence>MNDLSSQSKNRALQLLKLVERYDLHHVKTLPYNNVQGVLEWLGANPSKHYSGHERDTVTVLNTFIRDHGLETVQVMGIDETPELEGKERLVVYIKKHRDKSHTRDSIVLFLVMRCPARAPYMRERSKLIENAKFIETRSMPLFPSFATCPDPDFKPVAQQTHPVIDSFLPKAYETTASNAPAMTTSATGEPHKHGSRSTVVLEHGHGERHIQLVLCDVGATRRLIVERDNVFELNYMTAIGARELHVKHRDRRPSAEEISTKLQAMGRHIKDRYFVSMGMLCITLYPQERWSPSKLLSLPRYQRLSEDVDEAQCSPAQRLPLSVRVGEYRATDIIACEDSVPEELTKLTMDGATAGSPITVIETQQKEYYGIDLLRLAPGRIEPYDWYSKKVKALEKSYAHFMGKDRKRKADGYMYDPIEYRQPKSTPAVDDPGEGTSAKSAKQRVSSPARHLPPLRCDTTTHVRRVPDEELLAVRSSGDHVECDNASRGLQKIHGTQLKVGADVLIQEASQRQDRSTSADQVCKTVYKPRGTMILRSKSIKGELDTKIVILKGCDANEITHFKQNYGQLLEDCKPVAIWNESDSPNSVYSFLLQVLLTLKTASDAMLLPTHMCEWTDILISKGAVMTDTVSYLSKNYMKPQSSLFSDKCESLISLCTTLVAKHLPESELCQWLIKLNQSTVAYQVLTGSIQWLRNFDCSERRIPCLMSLDDNVVTFRDYSANLSNWLTNSGEERGEEAHKRSSSNTLVYGHPKPFRGNQTTESALDTKPRHAGISSIDQLNPSSSSGFAHDAVSKTESKWAPVIMFGKHKKQGPVQELTVESYTVTILVVHLSPNGSVKTLTELFQGVAMFSESDY</sequence>
<dbReference type="STRING" id="240159.A0A4U5UMX3"/>
<organism evidence="2 3">
    <name type="scientific">Collichthys lucidus</name>
    <name type="common">Big head croaker</name>
    <name type="synonym">Sciaena lucida</name>
    <dbReference type="NCBI Taxonomy" id="240159"/>
    <lineage>
        <taxon>Eukaryota</taxon>
        <taxon>Metazoa</taxon>
        <taxon>Chordata</taxon>
        <taxon>Craniata</taxon>
        <taxon>Vertebrata</taxon>
        <taxon>Euteleostomi</taxon>
        <taxon>Actinopterygii</taxon>
        <taxon>Neopterygii</taxon>
        <taxon>Teleostei</taxon>
        <taxon>Neoteleostei</taxon>
        <taxon>Acanthomorphata</taxon>
        <taxon>Eupercaria</taxon>
        <taxon>Sciaenidae</taxon>
        <taxon>Collichthys</taxon>
    </lineage>
</organism>
<dbReference type="Proteomes" id="UP000298787">
    <property type="component" value="Chromosome 9"/>
</dbReference>
<evidence type="ECO:0000313" key="2">
    <source>
        <dbReference type="EMBL" id="TKS75721.1"/>
    </source>
</evidence>
<gene>
    <name evidence="2" type="ORF">D9C73_010118</name>
</gene>
<evidence type="ECO:0000313" key="3">
    <source>
        <dbReference type="Proteomes" id="UP000298787"/>
    </source>
</evidence>
<keyword evidence="3" id="KW-1185">Reference proteome</keyword>